<sequence length="211" mass="21421">MSLDGRRFVPVVVIDDAGLAEPVAEALLAGGIGCAEITLRTPAGIDAIAALRDLDGFAVGAGTVLTPDDVDRVVDAGARFVVSPGLAEDVVDRARTHGVDVVPGVATATEVQRAVRLGLDRLKLFPAGQLGGLGMITALAGPFPGVRFLPSGGVTETNAADYLASKHVFAVSGSWMVTRELIAARDFAAIARLSRAAVDAVGPSGANAVTP</sequence>
<name>A0ABN6Y9P1_9MICO</name>
<accession>A0ABN6Y9P1</accession>
<dbReference type="InterPro" id="IPR013785">
    <property type="entry name" value="Aldolase_TIM"/>
</dbReference>
<dbReference type="NCBIfam" id="TIGR01182">
    <property type="entry name" value="eda"/>
    <property type="match status" value="1"/>
</dbReference>
<dbReference type="Pfam" id="PF01081">
    <property type="entry name" value="Aldolase"/>
    <property type="match status" value="1"/>
</dbReference>
<dbReference type="EMBL" id="AP027734">
    <property type="protein sequence ID" value="BDZ54087.1"/>
    <property type="molecule type" value="Genomic_DNA"/>
</dbReference>
<evidence type="ECO:0000256" key="1">
    <source>
        <dbReference type="ARBA" id="ARBA00000654"/>
    </source>
</evidence>
<evidence type="ECO:0000313" key="9">
    <source>
        <dbReference type="EMBL" id="BDZ54087.1"/>
    </source>
</evidence>
<evidence type="ECO:0000256" key="6">
    <source>
        <dbReference type="ARBA" id="ARBA00023239"/>
    </source>
</evidence>
<evidence type="ECO:0000256" key="5">
    <source>
        <dbReference type="ARBA" id="ARBA00013063"/>
    </source>
</evidence>
<dbReference type="Gene3D" id="3.20.20.70">
    <property type="entry name" value="Aldolase class I"/>
    <property type="match status" value="1"/>
</dbReference>
<comment type="subunit">
    <text evidence="4">Homotrimer.</text>
</comment>
<dbReference type="PROSITE" id="PS00159">
    <property type="entry name" value="ALDOLASE_KDPG_KHG_1"/>
    <property type="match status" value="1"/>
</dbReference>
<keyword evidence="10" id="KW-1185">Reference proteome</keyword>
<organism evidence="9 10">
    <name type="scientific">Agromyces marinus</name>
    <dbReference type="NCBI Taxonomy" id="1389020"/>
    <lineage>
        <taxon>Bacteria</taxon>
        <taxon>Bacillati</taxon>
        <taxon>Actinomycetota</taxon>
        <taxon>Actinomycetes</taxon>
        <taxon>Micrococcales</taxon>
        <taxon>Microbacteriaceae</taxon>
        <taxon>Agromyces</taxon>
    </lineage>
</organism>
<evidence type="ECO:0000313" key="10">
    <source>
        <dbReference type="Proteomes" id="UP001321477"/>
    </source>
</evidence>
<dbReference type="PROSITE" id="PS00160">
    <property type="entry name" value="ALDOLASE_KDPG_KHG_2"/>
    <property type="match status" value="1"/>
</dbReference>
<comment type="similarity">
    <text evidence="3">Belongs to the KHG/KDPG aldolase family.</text>
</comment>
<dbReference type="PANTHER" id="PTHR30246">
    <property type="entry name" value="2-KETO-3-DEOXY-6-PHOSPHOGLUCONATE ALDOLASE"/>
    <property type="match status" value="1"/>
</dbReference>
<reference evidence="10" key="1">
    <citation type="journal article" date="2019" name="Int. J. Syst. Evol. Microbiol.">
        <title>The Global Catalogue of Microorganisms (GCM) 10K type strain sequencing project: providing services to taxonomists for standard genome sequencing and annotation.</title>
        <authorList>
            <consortium name="The Broad Institute Genomics Platform"/>
            <consortium name="The Broad Institute Genome Sequencing Center for Infectious Disease"/>
            <person name="Wu L."/>
            <person name="Ma J."/>
        </authorList>
    </citation>
    <scope>NUCLEOTIDE SEQUENCE [LARGE SCALE GENOMIC DNA]</scope>
    <source>
        <strain evidence="10">NBRC 109019</strain>
    </source>
</reference>
<evidence type="ECO:0000256" key="3">
    <source>
        <dbReference type="ARBA" id="ARBA00006906"/>
    </source>
</evidence>
<dbReference type="InterPro" id="IPR000887">
    <property type="entry name" value="Aldlse_KDPG_KHG"/>
</dbReference>
<dbReference type="EC" id="4.1.2.14" evidence="5"/>
<keyword evidence="6" id="KW-0456">Lyase</keyword>
<keyword evidence="8" id="KW-0119">Carbohydrate metabolism</keyword>
<proteinExistence type="inferred from homology"/>
<comment type="catalytic activity">
    <reaction evidence="1">
        <text>2-dehydro-3-deoxy-6-phospho-D-gluconate = D-glyceraldehyde 3-phosphate + pyruvate</text>
        <dbReference type="Rhea" id="RHEA:17089"/>
        <dbReference type="ChEBI" id="CHEBI:15361"/>
        <dbReference type="ChEBI" id="CHEBI:57569"/>
        <dbReference type="ChEBI" id="CHEBI:59776"/>
        <dbReference type="EC" id="4.1.2.14"/>
    </reaction>
</comment>
<dbReference type="RefSeq" id="WP_234660958.1">
    <property type="nucleotide sequence ID" value="NZ_AP027734.1"/>
</dbReference>
<protein>
    <recommendedName>
        <fullName evidence="5">2-dehydro-3-deoxy-phosphogluconate aldolase</fullName>
        <ecNumber evidence="5">4.1.2.14</ecNumber>
    </recommendedName>
</protein>
<dbReference type="PANTHER" id="PTHR30246:SF1">
    <property type="entry name" value="2-DEHYDRO-3-DEOXY-6-PHOSPHOGALACTONATE ALDOLASE-RELATED"/>
    <property type="match status" value="1"/>
</dbReference>
<dbReference type="InterPro" id="IPR031337">
    <property type="entry name" value="KDPG/KHG_AS_1"/>
</dbReference>
<gene>
    <name evidence="9" type="ORF">GCM10025870_11600</name>
</gene>
<dbReference type="SUPFAM" id="SSF51569">
    <property type="entry name" value="Aldolase"/>
    <property type="match status" value="1"/>
</dbReference>
<evidence type="ECO:0000256" key="4">
    <source>
        <dbReference type="ARBA" id="ARBA00011233"/>
    </source>
</evidence>
<dbReference type="InterPro" id="IPR031338">
    <property type="entry name" value="KDPG/KHG_AS_2"/>
</dbReference>
<comment type="pathway">
    <text evidence="2">Carbohydrate acid metabolism; 2-dehydro-3-deoxy-D-gluconate degradation; D-glyceraldehyde 3-phosphate and pyruvate from 2-dehydro-3-deoxy-D-gluconate: step 2/2.</text>
</comment>
<evidence type="ECO:0000256" key="2">
    <source>
        <dbReference type="ARBA" id="ARBA00004736"/>
    </source>
</evidence>
<evidence type="ECO:0000256" key="8">
    <source>
        <dbReference type="ARBA" id="ARBA00023277"/>
    </source>
</evidence>
<dbReference type="CDD" id="cd00452">
    <property type="entry name" value="KDPG_aldolase"/>
    <property type="match status" value="1"/>
</dbReference>
<dbReference type="Proteomes" id="UP001321477">
    <property type="component" value="Chromosome"/>
</dbReference>
<keyword evidence="7" id="KW-0704">Schiff base</keyword>
<evidence type="ECO:0000256" key="7">
    <source>
        <dbReference type="ARBA" id="ARBA00023270"/>
    </source>
</evidence>